<name>A0A927IGT6_9BACT</name>
<comment type="catalytic activity">
    <reaction evidence="1">
        <text>ATP + protein L-histidine = ADP + protein N-phospho-L-histidine.</text>
        <dbReference type="EC" id="2.7.13.3"/>
    </reaction>
</comment>
<dbReference type="InterPro" id="IPR003594">
    <property type="entry name" value="HATPase_dom"/>
</dbReference>
<dbReference type="Pfam" id="PF00672">
    <property type="entry name" value="HAMP"/>
    <property type="match status" value="1"/>
</dbReference>
<evidence type="ECO:0000256" key="3">
    <source>
        <dbReference type="ARBA" id="ARBA00012438"/>
    </source>
</evidence>
<feature type="domain" description="Histidine kinase" evidence="14">
    <location>
        <begin position="292"/>
        <end position="497"/>
    </location>
</feature>
<dbReference type="PRINTS" id="PR00344">
    <property type="entry name" value="BCTRLSENSOR"/>
</dbReference>
<dbReference type="PROSITE" id="PS50885">
    <property type="entry name" value="HAMP"/>
    <property type="match status" value="1"/>
</dbReference>
<dbReference type="CDD" id="cd06225">
    <property type="entry name" value="HAMP"/>
    <property type="match status" value="1"/>
</dbReference>
<dbReference type="CDD" id="cd00082">
    <property type="entry name" value="HisKA"/>
    <property type="match status" value="1"/>
</dbReference>
<evidence type="ECO:0000256" key="10">
    <source>
        <dbReference type="ARBA" id="ARBA00064003"/>
    </source>
</evidence>
<dbReference type="Proteomes" id="UP000622317">
    <property type="component" value="Unassembled WGS sequence"/>
</dbReference>
<dbReference type="GO" id="GO:0005524">
    <property type="term" value="F:ATP binding"/>
    <property type="evidence" value="ECO:0007669"/>
    <property type="project" value="UniProtKB-KW"/>
</dbReference>
<keyword evidence="6" id="KW-0547">Nucleotide-binding</keyword>
<dbReference type="SUPFAM" id="SSF47384">
    <property type="entry name" value="Homodimeric domain of signal transducing histidine kinase"/>
    <property type="match status" value="1"/>
</dbReference>
<comment type="subcellular location">
    <subcellularLocation>
        <location evidence="2">Membrane</location>
    </subcellularLocation>
</comment>
<dbReference type="InterPro" id="IPR036890">
    <property type="entry name" value="HATPase_C_sf"/>
</dbReference>
<evidence type="ECO:0000256" key="13">
    <source>
        <dbReference type="SAM" id="Phobius"/>
    </source>
</evidence>
<dbReference type="PANTHER" id="PTHR45339">
    <property type="entry name" value="HYBRID SIGNAL TRANSDUCTION HISTIDINE KINASE J"/>
    <property type="match status" value="1"/>
</dbReference>
<dbReference type="CDD" id="cd17546">
    <property type="entry name" value="REC_hyHK_CKI1_RcsC-like"/>
    <property type="match status" value="2"/>
</dbReference>
<feature type="transmembrane region" description="Helical" evidence="13">
    <location>
        <begin position="199"/>
        <end position="221"/>
    </location>
</feature>
<keyword evidence="4 12" id="KW-0597">Phosphoprotein</keyword>
<evidence type="ECO:0000259" key="16">
    <source>
        <dbReference type="PROSITE" id="PS50885"/>
    </source>
</evidence>
<organism evidence="17 18">
    <name type="scientific">Pelagicoccus enzymogenes</name>
    <dbReference type="NCBI Taxonomy" id="2773457"/>
    <lineage>
        <taxon>Bacteria</taxon>
        <taxon>Pseudomonadati</taxon>
        <taxon>Verrucomicrobiota</taxon>
        <taxon>Opitutia</taxon>
        <taxon>Puniceicoccales</taxon>
        <taxon>Pelagicoccaceae</taxon>
        <taxon>Pelagicoccus</taxon>
    </lineage>
</organism>
<evidence type="ECO:0000259" key="14">
    <source>
        <dbReference type="PROSITE" id="PS50109"/>
    </source>
</evidence>
<comment type="subunit">
    <text evidence="10">At low DSF concentrations, interacts with RpfF.</text>
</comment>
<gene>
    <name evidence="17" type="ORF">IEN85_08370</name>
</gene>
<dbReference type="Pfam" id="PF00512">
    <property type="entry name" value="HisKA"/>
    <property type="match status" value="1"/>
</dbReference>
<dbReference type="SMART" id="SM00304">
    <property type="entry name" value="HAMP"/>
    <property type="match status" value="1"/>
</dbReference>
<dbReference type="InterPro" id="IPR003660">
    <property type="entry name" value="HAMP_dom"/>
</dbReference>
<keyword evidence="8" id="KW-0067">ATP-binding</keyword>
<keyword evidence="5" id="KW-0808">Transferase</keyword>
<keyword evidence="13" id="KW-1133">Transmembrane helix</keyword>
<dbReference type="InterPro" id="IPR001789">
    <property type="entry name" value="Sig_transdc_resp-reg_receiver"/>
</dbReference>
<dbReference type="Gene3D" id="3.40.50.2300">
    <property type="match status" value="2"/>
</dbReference>
<evidence type="ECO:0000256" key="9">
    <source>
        <dbReference type="ARBA" id="ARBA00023012"/>
    </source>
</evidence>
<evidence type="ECO:0000256" key="6">
    <source>
        <dbReference type="ARBA" id="ARBA00022741"/>
    </source>
</evidence>
<dbReference type="Pfam" id="PF00072">
    <property type="entry name" value="Response_reg"/>
    <property type="match status" value="2"/>
</dbReference>
<reference evidence="17" key="1">
    <citation type="submission" date="2020-09" db="EMBL/GenBank/DDBJ databases">
        <title>Pelagicoccus enzymogenes sp. nov. with an EPS production, isolated from marine sediment.</title>
        <authorList>
            <person name="Feng X."/>
        </authorList>
    </citation>
    <scope>NUCLEOTIDE SEQUENCE</scope>
    <source>
        <strain evidence="17">NFK12</strain>
    </source>
</reference>
<dbReference type="InterPro" id="IPR011006">
    <property type="entry name" value="CheY-like_superfamily"/>
</dbReference>
<dbReference type="RefSeq" id="WP_191616646.1">
    <property type="nucleotide sequence ID" value="NZ_JACYFG010000009.1"/>
</dbReference>
<dbReference type="EC" id="2.7.13.3" evidence="3"/>
<proteinExistence type="predicted"/>
<evidence type="ECO:0000256" key="1">
    <source>
        <dbReference type="ARBA" id="ARBA00000085"/>
    </source>
</evidence>
<feature type="modified residue" description="4-aspartylphosphate" evidence="12">
    <location>
        <position position="589"/>
    </location>
</feature>
<evidence type="ECO:0000256" key="8">
    <source>
        <dbReference type="ARBA" id="ARBA00022840"/>
    </source>
</evidence>
<dbReference type="SMART" id="SM00388">
    <property type="entry name" value="HisKA"/>
    <property type="match status" value="1"/>
</dbReference>
<keyword evidence="18" id="KW-1185">Reference proteome</keyword>
<protein>
    <recommendedName>
        <fullName evidence="11">Sensory/regulatory protein RpfC</fullName>
        <ecNumber evidence="3">2.7.13.3</ecNumber>
    </recommendedName>
</protein>
<dbReference type="PANTHER" id="PTHR45339:SF1">
    <property type="entry name" value="HYBRID SIGNAL TRANSDUCTION HISTIDINE KINASE J"/>
    <property type="match status" value="1"/>
</dbReference>
<evidence type="ECO:0000256" key="11">
    <source>
        <dbReference type="ARBA" id="ARBA00068150"/>
    </source>
</evidence>
<evidence type="ECO:0000256" key="2">
    <source>
        <dbReference type="ARBA" id="ARBA00004370"/>
    </source>
</evidence>
<evidence type="ECO:0000256" key="7">
    <source>
        <dbReference type="ARBA" id="ARBA00022777"/>
    </source>
</evidence>
<dbReference type="GO" id="GO:0016020">
    <property type="term" value="C:membrane"/>
    <property type="evidence" value="ECO:0007669"/>
    <property type="project" value="UniProtKB-SubCell"/>
</dbReference>
<sequence length="811" mass="89096">MKIRSKLTLAFGLMFAIIVSIVWFNRGVAAEAKENFETFKNQVEPVVSLLRQLKQGTSELRLLLVKRIHSADLLDFGDDAKLKGLVEVEMPFLNSSLAAADLSFIEQRYLIRQEEDLLELTNEQLRVALVVLETLPLLENEDASDRTWTRLQDLEKQLDSLSSQIDLQVQSLLFELESQSDSYRETVSKKLDEMSRTTVYLGVFGLCVGFVLVAGVVSGISRQIRNLERGMQTIQTGDLNFTIDDKGHNELSALARFFNEMTGSLRESREGLLAARDAAEVANSAKSEFLANMSHEIRTPMSGVIGMTDLLLDTKLEPVQYHYVKSVKESSESLLYILNDILDFSKIEAGKLSMEQIDFDFRLLMDDVSSSFALATAEKGLELACWVDPKVPNGLEGDPVRLRQILVNLIGNAVKFTEEGQIAIDVSLDSEVGEEALLRFSVKDSGIGVPQEKREKIFGKFSQVDASHSRKYGGTGLGLAISRQLAELMGGETGVNSPLIVEGVSMIGGPGSEFWFTARFVVKAQEANVPEVRSELKGKGVLLVEANAAHARSILCRLESWGMRATLATSGEKAIALARSGSFDFAVVDMRLFGMSGFELANKLSGLELKLLMLCSVVDTDSMNRCGQEGFDGYLCKPVRTDELQRNLLSLLEVGRPEVQGGRADAESGAPANLDVSNRELKILVAEDTPTNQIVAKGLLKKLGIDCDIASNGQEAVEMLKQRTYDLVLMDMQMPVLDGMEATQLIRNMDTGALNPLVPIVAVTANAMEEDRIKCIEAGMDDHITKPISAPELAKILSRWAGPARPSVDVN</sequence>
<dbReference type="SUPFAM" id="SSF158472">
    <property type="entry name" value="HAMP domain-like"/>
    <property type="match status" value="1"/>
</dbReference>
<evidence type="ECO:0000313" key="18">
    <source>
        <dbReference type="Proteomes" id="UP000622317"/>
    </source>
</evidence>
<keyword evidence="13" id="KW-0812">Transmembrane</keyword>
<dbReference type="FunFam" id="1.10.287.130:FF:000002">
    <property type="entry name" value="Two-component osmosensing histidine kinase"/>
    <property type="match status" value="1"/>
</dbReference>
<accession>A0A927IGT6</accession>
<feature type="domain" description="Response regulatory" evidence="15">
    <location>
        <begin position="682"/>
        <end position="801"/>
    </location>
</feature>
<dbReference type="AlphaFoldDB" id="A0A927IGT6"/>
<keyword evidence="7" id="KW-0418">Kinase</keyword>
<feature type="modified residue" description="4-aspartylphosphate" evidence="12">
    <location>
        <position position="731"/>
    </location>
</feature>
<dbReference type="FunFam" id="3.30.565.10:FF:000010">
    <property type="entry name" value="Sensor histidine kinase RcsC"/>
    <property type="match status" value="1"/>
</dbReference>
<dbReference type="GO" id="GO:0000155">
    <property type="term" value="F:phosphorelay sensor kinase activity"/>
    <property type="evidence" value="ECO:0007669"/>
    <property type="project" value="InterPro"/>
</dbReference>
<evidence type="ECO:0000256" key="4">
    <source>
        <dbReference type="ARBA" id="ARBA00022553"/>
    </source>
</evidence>
<evidence type="ECO:0000256" key="5">
    <source>
        <dbReference type="ARBA" id="ARBA00022679"/>
    </source>
</evidence>
<comment type="caution">
    <text evidence="17">The sequence shown here is derived from an EMBL/GenBank/DDBJ whole genome shotgun (WGS) entry which is preliminary data.</text>
</comment>
<keyword evidence="9" id="KW-0902">Two-component regulatory system</keyword>
<dbReference type="InterPro" id="IPR004358">
    <property type="entry name" value="Sig_transdc_His_kin-like_C"/>
</dbReference>
<keyword evidence="13" id="KW-0472">Membrane</keyword>
<evidence type="ECO:0000313" key="17">
    <source>
        <dbReference type="EMBL" id="MBD5779506.1"/>
    </source>
</evidence>
<feature type="domain" description="Response regulatory" evidence="15">
    <location>
        <begin position="540"/>
        <end position="652"/>
    </location>
</feature>
<evidence type="ECO:0000256" key="12">
    <source>
        <dbReference type="PROSITE-ProRule" id="PRU00169"/>
    </source>
</evidence>
<dbReference type="EMBL" id="JACYFG010000009">
    <property type="protein sequence ID" value="MBD5779506.1"/>
    <property type="molecule type" value="Genomic_DNA"/>
</dbReference>
<dbReference type="PROSITE" id="PS50109">
    <property type="entry name" value="HIS_KIN"/>
    <property type="match status" value="1"/>
</dbReference>
<dbReference type="Gene3D" id="1.10.287.130">
    <property type="match status" value="1"/>
</dbReference>
<dbReference type="SUPFAM" id="SSF52172">
    <property type="entry name" value="CheY-like"/>
    <property type="match status" value="2"/>
</dbReference>
<dbReference type="Gene3D" id="6.10.340.10">
    <property type="match status" value="1"/>
</dbReference>
<dbReference type="CDD" id="cd16922">
    <property type="entry name" value="HATPase_EvgS-ArcB-TorS-like"/>
    <property type="match status" value="1"/>
</dbReference>
<dbReference type="SUPFAM" id="SSF55874">
    <property type="entry name" value="ATPase domain of HSP90 chaperone/DNA topoisomerase II/histidine kinase"/>
    <property type="match status" value="1"/>
</dbReference>
<dbReference type="SMART" id="SM00387">
    <property type="entry name" value="HATPase_c"/>
    <property type="match status" value="1"/>
</dbReference>
<evidence type="ECO:0000259" key="15">
    <source>
        <dbReference type="PROSITE" id="PS50110"/>
    </source>
</evidence>
<dbReference type="PROSITE" id="PS50110">
    <property type="entry name" value="RESPONSE_REGULATORY"/>
    <property type="match status" value="2"/>
</dbReference>
<feature type="domain" description="HAMP" evidence="16">
    <location>
        <begin position="218"/>
        <end position="270"/>
    </location>
</feature>
<dbReference type="InterPro" id="IPR005467">
    <property type="entry name" value="His_kinase_dom"/>
</dbReference>
<dbReference type="InterPro" id="IPR003661">
    <property type="entry name" value="HisK_dim/P_dom"/>
</dbReference>
<dbReference type="Pfam" id="PF02518">
    <property type="entry name" value="HATPase_c"/>
    <property type="match status" value="1"/>
</dbReference>
<dbReference type="InterPro" id="IPR036097">
    <property type="entry name" value="HisK_dim/P_sf"/>
</dbReference>
<dbReference type="Gene3D" id="3.30.565.10">
    <property type="entry name" value="Histidine kinase-like ATPase, C-terminal domain"/>
    <property type="match status" value="1"/>
</dbReference>
<dbReference type="SMART" id="SM00448">
    <property type="entry name" value="REC"/>
    <property type="match status" value="2"/>
</dbReference>